<sequence>MDSRDDAWMTFDEVKSEVDAQRPFVLSLWGGGMPIGGDRPYGDHSVACVGYLYGGLGVHT</sequence>
<accession>A0A7K4C6T3</accession>
<dbReference type="Proteomes" id="UP000737555">
    <property type="component" value="Unassembled WGS sequence"/>
</dbReference>
<reference evidence="1" key="1">
    <citation type="submission" date="2020-05" db="EMBL/GenBank/DDBJ databases">
        <title>The first insight into the ecology of ammonia-tolerant syntrophic propionate oxidizing bacteria.</title>
        <authorList>
            <person name="Singh A."/>
            <person name="Schnurer A."/>
            <person name="Westerholm M."/>
        </authorList>
    </citation>
    <scope>NUCLEOTIDE SEQUENCE</scope>
    <source>
        <strain evidence="1">MAG54</strain>
    </source>
</reference>
<protein>
    <submittedName>
        <fullName evidence="1">Uncharacterized protein</fullName>
    </submittedName>
</protein>
<organism evidence="1 2">
    <name type="scientific">Methanoculleus bourgensis</name>
    <dbReference type="NCBI Taxonomy" id="83986"/>
    <lineage>
        <taxon>Archaea</taxon>
        <taxon>Methanobacteriati</taxon>
        <taxon>Methanobacteriota</taxon>
        <taxon>Stenosarchaea group</taxon>
        <taxon>Methanomicrobia</taxon>
        <taxon>Methanomicrobiales</taxon>
        <taxon>Methanomicrobiaceae</taxon>
        <taxon>Methanoculleus</taxon>
    </lineage>
</organism>
<comment type="caution">
    <text evidence="1">The sequence shown here is derived from an EMBL/GenBank/DDBJ whole genome shotgun (WGS) entry which is preliminary data.</text>
</comment>
<dbReference type="AlphaFoldDB" id="A0A7K4C6T3"/>
<evidence type="ECO:0000313" key="2">
    <source>
        <dbReference type="Proteomes" id="UP000737555"/>
    </source>
</evidence>
<dbReference type="EMBL" id="JABMJE010000008">
    <property type="protein sequence ID" value="NQS77306.1"/>
    <property type="molecule type" value="Genomic_DNA"/>
</dbReference>
<name>A0A7K4C6T3_9EURY</name>
<gene>
    <name evidence="1" type="ORF">HQQ74_01085</name>
</gene>
<evidence type="ECO:0000313" key="1">
    <source>
        <dbReference type="EMBL" id="NQS77306.1"/>
    </source>
</evidence>
<proteinExistence type="predicted"/>